<evidence type="ECO:0000256" key="9">
    <source>
        <dbReference type="PROSITE-ProRule" id="PRU00047"/>
    </source>
</evidence>
<keyword evidence="9" id="KW-0863">Zinc-finger</keyword>
<gene>
    <name evidence="13" type="primary">LOC107111311</name>
</gene>
<dbReference type="Pfam" id="PF00098">
    <property type="entry name" value="zf-CCHC"/>
    <property type="match status" value="1"/>
</dbReference>
<feature type="region of interest" description="Disordered" evidence="10">
    <location>
        <begin position="165"/>
        <end position="197"/>
    </location>
</feature>
<dbReference type="PANTHER" id="PTHR12415">
    <property type="entry name" value="TYROSYL-DNA PHOSPHODIESTERASE 1"/>
    <property type="match status" value="1"/>
</dbReference>
<dbReference type="SUPFAM" id="SSF57756">
    <property type="entry name" value="Retrovirus zinc finger-like domains"/>
    <property type="match status" value="1"/>
</dbReference>
<comment type="similarity">
    <text evidence="2">Belongs to the tyrosyl-DNA phosphodiesterase family.</text>
</comment>
<comment type="subcellular location">
    <subcellularLocation>
        <location evidence="1">Nucleus</location>
    </subcellularLocation>
</comment>
<dbReference type="InterPro" id="IPR036875">
    <property type="entry name" value="Znf_CCHC_sf"/>
</dbReference>
<keyword evidence="3" id="KW-0540">Nuclease</keyword>
<evidence type="ECO:0000256" key="2">
    <source>
        <dbReference type="ARBA" id="ARBA00010205"/>
    </source>
</evidence>
<keyword evidence="4" id="KW-0227">DNA damage</keyword>
<dbReference type="PROSITE" id="PS50158">
    <property type="entry name" value="ZF_CCHC"/>
    <property type="match status" value="1"/>
</dbReference>
<evidence type="ECO:0000256" key="5">
    <source>
        <dbReference type="ARBA" id="ARBA00022801"/>
    </source>
</evidence>
<protein>
    <submittedName>
        <fullName evidence="13">Tyrosyl-DNA phosphodiesterase 1-like</fullName>
    </submittedName>
</protein>
<dbReference type="Gene3D" id="3.30.870.10">
    <property type="entry name" value="Endonuclease Chain A"/>
    <property type="match status" value="2"/>
</dbReference>
<evidence type="ECO:0000259" key="11">
    <source>
        <dbReference type="PROSITE" id="PS50158"/>
    </source>
</evidence>
<name>A0ABM1K222_GEKJA</name>
<sequence>MQLHESYRTALLRGMKQAVPKQTNLNTLYEVCQEKDEDPELVEIASKVYVDRNREKEEEKQMKQQAARIASIMSQQGQEEKRREFPSIRAQAIAKRRPLPKNMCAYCRELGHWKRECPKLERKRAVGRSGNDGKSVSEVLPAPKRLSQEGLGWCLTSNNEEGDCKGEVKRRDAAAPGVRQEEGDELSLNHKSAEPPGKVQDTWDLLDEGNPFRFFLTKVEGIEYKYNSEALHITDILSPPLGTLVSSAQFNYRIDVEWLINQYPEEFRDKPLLIVLGETRESKADLHHQAKAYQNVRLCQAKLDFPFGTHHTKMMLLCYEEGLRVVIHTSNLIEVEWCQKTQGIWLSPLYPKLPPGTPGSVGESRTNFKSDLITYLMSYKSPTLDEWVEVIKQHDLSETRVYLVGSTPGRYQNYEKEKWGHLRLRKLLKDHAVQVPDEDSWPVIGQFSSIGSMGADQSKWLCSEFRQSLTTLGNSAKSLTNREVPINLIYPTVDNVRQSLEGYQAGESLSYNMEIAQKQLWLHSYFHKWSAETSGRSHAMPHIKTYMRVSPDFQEIAWFLVTSANLSKAAWGAFEKNGAQLMIRSYELGVLFLPSELGLDTGYFQVKENLLSDEPALSFPVPFDLPPEKHESEDRPWIWDIPYRAPDTHGNMKFC</sequence>
<dbReference type="SUPFAM" id="SSF56024">
    <property type="entry name" value="Phospholipase D/nuclease"/>
    <property type="match status" value="2"/>
</dbReference>
<dbReference type="InterPro" id="IPR010347">
    <property type="entry name" value="Tdp1"/>
</dbReference>
<evidence type="ECO:0000256" key="6">
    <source>
        <dbReference type="ARBA" id="ARBA00022839"/>
    </source>
</evidence>
<dbReference type="Gene3D" id="4.10.60.10">
    <property type="entry name" value="Zinc finger, CCHC-type"/>
    <property type="match status" value="1"/>
</dbReference>
<keyword evidence="12" id="KW-1185">Reference proteome</keyword>
<organism evidence="12 13">
    <name type="scientific">Gekko japonicus</name>
    <name type="common">Schlegel's Japanese gecko</name>
    <dbReference type="NCBI Taxonomy" id="146911"/>
    <lineage>
        <taxon>Eukaryota</taxon>
        <taxon>Metazoa</taxon>
        <taxon>Chordata</taxon>
        <taxon>Craniata</taxon>
        <taxon>Vertebrata</taxon>
        <taxon>Euteleostomi</taxon>
        <taxon>Lepidosauria</taxon>
        <taxon>Squamata</taxon>
        <taxon>Bifurcata</taxon>
        <taxon>Gekkota</taxon>
        <taxon>Gekkonidae</taxon>
        <taxon>Gekkoninae</taxon>
        <taxon>Gekko</taxon>
    </lineage>
</organism>
<dbReference type="CDD" id="cd09195">
    <property type="entry name" value="PLDc_mTdp1_2"/>
    <property type="match status" value="1"/>
</dbReference>
<evidence type="ECO:0000256" key="7">
    <source>
        <dbReference type="ARBA" id="ARBA00023204"/>
    </source>
</evidence>
<evidence type="ECO:0000256" key="10">
    <source>
        <dbReference type="SAM" id="MobiDB-lite"/>
    </source>
</evidence>
<keyword evidence="6" id="KW-0269">Exonuclease</keyword>
<dbReference type="Pfam" id="PF06087">
    <property type="entry name" value="Tyr-DNA_phospho"/>
    <property type="match status" value="1"/>
</dbReference>
<proteinExistence type="inferred from homology"/>
<dbReference type="CDD" id="cd09193">
    <property type="entry name" value="PLDc_mTdp1_1"/>
    <property type="match status" value="1"/>
</dbReference>
<reference evidence="13" key="1">
    <citation type="submission" date="2025-08" db="UniProtKB">
        <authorList>
            <consortium name="RefSeq"/>
        </authorList>
    </citation>
    <scope>IDENTIFICATION</scope>
</reference>
<dbReference type="InterPro" id="IPR001878">
    <property type="entry name" value="Znf_CCHC"/>
</dbReference>
<dbReference type="RefSeq" id="XP_015267759.1">
    <property type="nucleotide sequence ID" value="XM_015412273.1"/>
</dbReference>
<evidence type="ECO:0000256" key="3">
    <source>
        <dbReference type="ARBA" id="ARBA00022722"/>
    </source>
</evidence>
<keyword evidence="5" id="KW-0378">Hydrolase</keyword>
<evidence type="ECO:0000313" key="13">
    <source>
        <dbReference type="RefSeq" id="XP_015267759.1"/>
    </source>
</evidence>
<accession>A0ABM1K222</accession>
<dbReference type="Proteomes" id="UP000694871">
    <property type="component" value="Unplaced"/>
</dbReference>
<evidence type="ECO:0000256" key="4">
    <source>
        <dbReference type="ARBA" id="ARBA00022763"/>
    </source>
</evidence>
<evidence type="ECO:0000256" key="1">
    <source>
        <dbReference type="ARBA" id="ARBA00004123"/>
    </source>
</evidence>
<feature type="domain" description="CCHC-type" evidence="11">
    <location>
        <begin position="104"/>
        <end position="119"/>
    </location>
</feature>
<dbReference type="GeneID" id="107111311"/>
<evidence type="ECO:0000256" key="8">
    <source>
        <dbReference type="ARBA" id="ARBA00023242"/>
    </source>
</evidence>
<keyword evidence="9" id="KW-0862">Zinc</keyword>
<evidence type="ECO:0000313" key="12">
    <source>
        <dbReference type="Proteomes" id="UP000694871"/>
    </source>
</evidence>
<keyword evidence="8" id="KW-0539">Nucleus</keyword>
<keyword evidence="9" id="KW-0479">Metal-binding</keyword>
<dbReference type="PANTHER" id="PTHR12415:SF0">
    <property type="entry name" value="TYROSYL-DNA PHOSPHODIESTERASE 1"/>
    <property type="match status" value="1"/>
</dbReference>
<keyword evidence="7" id="KW-0234">DNA repair</keyword>